<dbReference type="Pfam" id="PF01369">
    <property type="entry name" value="Sec7"/>
    <property type="match status" value="1"/>
</dbReference>
<comment type="subcellular location">
    <subcellularLocation>
        <location evidence="1">Cell membrane</location>
        <topology evidence="1">Peripheral membrane protein</topology>
    </subcellularLocation>
    <subcellularLocation>
        <location evidence="2">Cytoplasm</location>
    </subcellularLocation>
</comment>
<evidence type="ECO:0000256" key="8">
    <source>
        <dbReference type="SAM" id="MobiDB-lite"/>
    </source>
</evidence>
<dbReference type="AlphaFoldDB" id="A0A218U9M7"/>
<evidence type="ECO:0000313" key="11">
    <source>
        <dbReference type="Proteomes" id="UP000197619"/>
    </source>
</evidence>
<dbReference type="InterPro" id="IPR000904">
    <property type="entry name" value="Sec7_dom"/>
</dbReference>
<dbReference type="GO" id="GO:0005886">
    <property type="term" value="C:plasma membrane"/>
    <property type="evidence" value="ECO:0007669"/>
    <property type="project" value="UniProtKB-SubCell"/>
</dbReference>
<feature type="compositionally biased region" description="Basic and acidic residues" evidence="8">
    <location>
        <begin position="208"/>
        <end position="217"/>
    </location>
</feature>
<dbReference type="GO" id="GO:0005085">
    <property type="term" value="F:guanyl-nucleotide exchange factor activity"/>
    <property type="evidence" value="ECO:0007669"/>
    <property type="project" value="UniProtKB-KW"/>
</dbReference>
<dbReference type="FunFam" id="1.10.220.20:FF:000003">
    <property type="entry name" value="Cytohesin 1"/>
    <property type="match status" value="1"/>
</dbReference>
<feature type="domain" description="SEC7" evidence="9">
    <location>
        <begin position="54"/>
        <end position="163"/>
    </location>
</feature>
<dbReference type="Gene3D" id="1.10.220.20">
    <property type="match status" value="1"/>
</dbReference>
<feature type="region of interest" description="Disordered" evidence="8">
    <location>
        <begin position="1"/>
        <end position="21"/>
    </location>
</feature>
<dbReference type="PROSITE" id="PS50190">
    <property type="entry name" value="SEC7"/>
    <property type="match status" value="1"/>
</dbReference>
<feature type="region of interest" description="Disordered" evidence="8">
    <location>
        <begin position="160"/>
        <end position="246"/>
    </location>
</feature>
<name>A0A218U9M7_9PASE</name>
<keyword evidence="7" id="KW-0472">Membrane</keyword>
<sequence>MEDGVYVPPDLSPEERRELESIRRRKQELLGEIRRLRDELSEAISEVEGLEASEGSKTLQRNRKMGMGRKKFNMDPKKGIQFLVEQELLRHTAEDIARFLYKGEGLNKTAIGDYLGEREEFNLGVLHAFVDLHEFTDLNLVQALRHVLRALLRRDHAEHEFAQPQRARQTLGRALRGHEPRHQRRRRPARGAAPEPVREHPLGALQDPRGRRQRPDAHLLQPRPRGLAAQAGRGAGEDVEAPLVHPDRQLPLLLRVHHGQGAAGNHPAGEPEHP</sequence>
<dbReference type="SUPFAM" id="SSF48425">
    <property type="entry name" value="Sec7 domain"/>
    <property type="match status" value="1"/>
</dbReference>
<evidence type="ECO:0000313" key="10">
    <source>
        <dbReference type="EMBL" id="OWK50413.1"/>
    </source>
</evidence>
<evidence type="ECO:0000259" key="9">
    <source>
        <dbReference type="PROSITE" id="PS50190"/>
    </source>
</evidence>
<evidence type="ECO:0000256" key="2">
    <source>
        <dbReference type="ARBA" id="ARBA00004496"/>
    </source>
</evidence>
<dbReference type="SMART" id="SM00222">
    <property type="entry name" value="Sec7"/>
    <property type="match status" value="1"/>
</dbReference>
<organism evidence="10 11">
    <name type="scientific">Lonchura striata</name>
    <name type="common">white-rumped munia</name>
    <dbReference type="NCBI Taxonomy" id="40157"/>
    <lineage>
        <taxon>Eukaryota</taxon>
        <taxon>Metazoa</taxon>
        <taxon>Chordata</taxon>
        <taxon>Craniata</taxon>
        <taxon>Vertebrata</taxon>
        <taxon>Euteleostomi</taxon>
        <taxon>Archelosauria</taxon>
        <taxon>Archosauria</taxon>
        <taxon>Dinosauria</taxon>
        <taxon>Saurischia</taxon>
        <taxon>Theropoda</taxon>
        <taxon>Coelurosauria</taxon>
        <taxon>Aves</taxon>
        <taxon>Neognathae</taxon>
        <taxon>Neoaves</taxon>
        <taxon>Telluraves</taxon>
        <taxon>Australaves</taxon>
        <taxon>Passeriformes</taxon>
        <taxon>Passeroidea</taxon>
        <taxon>Estrildidae</taxon>
        <taxon>Estrildinae</taxon>
        <taxon>Lonchura</taxon>
    </lineage>
</organism>
<keyword evidence="11" id="KW-1185">Reference proteome</keyword>
<dbReference type="GO" id="GO:0032012">
    <property type="term" value="P:regulation of ARF protein signal transduction"/>
    <property type="evidence" value="ECO:0007669"/>
    <property type="project" value="InterPro"/>
</dbReference>
<comment type="caution">
    <text evidence="10">The sequence shown here is derived from an EMBL/GenBank/DDBJ whole genome shotgun (WGS) entry which is preliminary data.</text>
</comment>
<dbReference type="EMBL" id="MUZQ01000557">
    <property type="protein sequence ID" value="OWK50413.1"/>
    <property type="molecule type" value="Genomic_DNA"/>
</dbReference>
<evidence type="ECO:0000256" key="4">
    <source>
        <dbReference type="ARBA" id="ARBA00022490"/>
    </source>
</evidence>
<dbReference type="Proteomes" id="UP000197619">
    <property type="component" value="Unassembled WGS sequence"/>
</dbReference>
<keyword evidence="4" id="KW-0963">Cytoplasm</keyword>
<dbReference type="PANTHER" id="PTHR10663">
    <property type="entry name" value="GUANYL-NUCLEOTIDE EXCHANGE FACTOR"/>
    <property type="match status" value="1"/>
</dbReference>
<keyword evidence="6" id="KW-0175">Coiled coil</keyword>
<feature type="compositionally biased region" description="Low complexity" evidence="8">
    <location>
        <begin position="223"/>
        <end position="232"/>
    </location>
</feature>
<dbReference type="STRING" id="299123.ENSLSDP00000015610"/>
<evidence type="ECO:0000256" key="3">
    <source>
        <dbReference type="ARBA" id="ARBA00022475"/>
    </source>
</evidence>
<reference evidence="10 11" key="1">
    <citation type="submission" date="2017-05" db="EMBL/GenBank/DDBJ databases">
        <title>Genome of assembly of the Bengalese finch, Lonchura striata domestica.</title>
        <authorList>
            <person name="Colquitt B.M."/>
            <person name="Brainard M.S."/>
        </authorList>
    </citation>
    <scope>NUCLEOTIDE SEQUENCE [LARGE SCALE GENOMIC DNA]</scope>
    <source>
        <strain evidence="10">White83orange57</strain>
    </source>
</reference>
<proteinExistence type="predicted"/>
<feature type="compositionally biased region" description="Basic residues" evidence="8">
    <location>
        <begin position="179"/>
        <end position="189"/>
    </location>
</feature>
<evidence type="ECO:0000256" key="6">
    <source>
        <dbReference type="ARBA" id="ARBA00023054"/>
    </source>
</evidence>
<keyword evidence="3" id="KW-1003">Cell membrane</keyword>
<protein>
    <submittedName>
        <fullName evidence="10">Cytohesin-2</fullName>
    </submittedName>
</protein>
<dbReference type="PANTHER" id="PTHR10663:SF343">
    <property type="entry name" value="CYTOHESIN-2"/>
    <property type="match status" value="1"/>
</dbReference>
<keyword evidence="5" id="KW-0344">Guanine-nucleotide releasing factor</keyword>
<evidence type="ECO:0000256" key="1">
    <source>
        <dbReference type="ARBA" id="ARBA00004202"/>
    </source>
</evidence>
<dbReference type="GO" id="GO:0005737">
    <property type="term" value="C:cytoplasm"/>
    <property type="evidence" value="ECO:0007669"/>
    <property type="project" value="UniProtKB-SubCell"/>
</dbReference>
<gene>
    <name evidence="10" type="primary">CYTH2</name>
    <name evidence="10" type="ORF">RLOC_00012105</name>
</gene>
<dbReference type="InterPro" id="IPR035999">
    <property type="entry name" value="Sec7_dom_sf"/>
</dbReference>
<evidence type="ECO:0000256" key="5">
    <source>
        <dbReference type="ARBA" id="ARBA00022658"/>
    </source>
</evidence>
<evidence type="ECO:0000256" key="7">
    <source>
        <dbReference type="ARBA" id="ARBA00023136"/>
    </source>
</evidence>
<accession>A0A218U9M7</accession>